<name>A0A8J7PMP9_9BACT</name>
<dbReference type="InterPro" id="IPR011322">
    <property type="entry name" value="N-reg_PII-like_a/b"/>
</dbReference>
<dbReference type="GO" id="GO:0006808">
    <property type="term" value="P:regulation of nitrogen utilization"/>
    <property type="evidence" value="ECO:0007669"/>
    <property type="project" value="InterPro"/>
</dbReference>
<accession>A0A8J7PMP9</accession>
<dbReference type="PANTHER" id="PTHR30115:SF11">
    <property type="entry name" value="NITROGEN REGULATORY PROTEIN P-II HOMOLOG"/>
    <property type="match status" value="1"/>
</dbReference>
<organism evidence="1 2">
    <name type="scientific">Candidatus Obscuribacter phosphatis</name>
    <dbReference type="NCBI Taxonomy" id="1906157"/>
    <lineage>
        <taxon>Bacteria</taxon>
        <taxon>Bacillati</taxon>
        <taxon>Candidatus Melainabacteria</taxon>
        <taxon>Candidatus Obscuribacterales</taxon>
        <taxon>Candidatus Obscuribacteraceae</taxon>
        <taxon>Candidatus Obscuribacter</taxon>
    </lineage>
</organism>
<dbReference type="PRINTS" id="PR00340">
    <property type="entry name" value="PIIGLNB"/>
</dbReference>
<dbReference type="Proteomes" id="UP000664277">
    <property type="component" value="Unassembled WGS sequence"/>
</dbReference>
<dbReference type="InterPro" id="IPR002187">
    <property type="entry name" value="N-reg_PII"/>
</dbReference>
<dbReference type="EMBL" id="JAFLCK010000022">
    <property type="protein sequence ID" value="MBN8661605.1"/>
    <property type="molecule type" value="Genomic_DNA"/>
</dbReference>
<dbReference type="InterPro" id="IPR015867">
    <property type="entry name" value="N-reg_PII/ATP_PRibTrfase_C"/>
</dbReference>
<dbReference type="Gene3D" id="3.30.70.120">
    <property type="match status" value="1"/>
</dbReference>
<sequence length="104" mass="11404">MQLVTAIIQPFMVDRLTRALRKANVPGYTVIDVEGSVNVADEPVSAMPRVRVDVAVNDARADEVMEIMANTVRTHQKGDGIVYAIPISRFVHIETGKADTKALE</sequence>
<evidence type="ECO:0000313" key="2">
    <source>
        <dbReference type="Proteomes" id="UP000664277"/>
    </source>
</evidence>
<protein>
    <submittedName>
        <fullName evidence="1">P-II family nitrogen regulator</fullName>
    </submittedName>
</protein>
<dbReference type="PANTHER" id="PTHR30115">
    <property type="entry name" value="NITROGEN REGULATORY PROTEIN P-II"/>
    <property type="match status" value="1"/>
</dbReference>
<dbReference type="GO" id="GO:0005524">
    <property type="term" value="F:ATP binding"/>
    <property type="evidence" value="ECO:0007669"/>
    <property type="project" value="TreeGrafter"/>
</dbReference>
<reference evidence="1" key="1">
    <citation type="submission" date="2021-02" db="EMBL/GenBank/DDBJ databases">
        <title>Genome-Resolved Metagenomics of a Microbial Community Performing Photosynthetic Biological Nutrient Removal.</title>
        <authorList>
            <person name="Mcdaniel E.A."/>
        </authorList>
    </citation>
    <scope>NUCLEOTIDE SEQUENCE</scope>
    <source>
        <strain evidence="1">UWPOB_OBS1</strain>
    </source>
</reference>
<dbReference type="AlphaFoldDB" id="A0A8J7PMP9"/>
<dbReference type="GO" id="GO:0005829">
    <property type="term" value="C:cytosol"/>
    <property type="evidence" value="ECO:0007669"/>
    <property type="project" value="TreeGrafter"/>
</dbReference>
<dbReference type="SUPFAM" id="SSF54913">
    <property type="entry name" value="GlnB-like"/>
    <property type="match status" value="1"/>
</dbReference>
<dbReference type="GO" id="GO:0030234">
    <property type="term" value="F:enzyme regulator activity"/>
    <property type="evidence" value="ECO:0007669"/>
    <property type="project" value="InterPro"/>
</dbReference>
<dbReference type="PROSITE" id="PS51343">
    <property type="entry name" value="PII_GLNB_DOM"/>
    <property type="match status" value="1"/>
</dbReference>
<gene>
    <name evidence="1" type="ORF">J0M35_14665</name>
</gene>
<comment type="caution">
    <text evidence="1">The sequence shown here is derived from an EMBL/GenBank/DDBJ whole genome shotgun (WGS) entry which is preliminary data.</text>
</comment>
<dbReference type="SMART" id="SM00938">
    <property type="entry name" value="P-II"/>
    <property type="match status" value="1"/>
</dbReference>
<evidence type="ECO:0000313" key="1">
    <source>
        <dbReference type="EMBL" id="MBN8661605.1"/>
    </source>
</evidence>
<proteinExistence type="predicted"/>
<dbReference type="Pfam" id="PF00543">
    <property type="entry name" value="P-II"/>
    <property type="match status" value="1"/>
</dbReference>